<dbReference type="InterPro" id="IPR003594">
    <property type="entry name" value="HATPase_dom"/>
</dbReference>
<dbReference type="Pfam" id="PF00989">
    <property type="entry name" value="PAS"/>
    <property type="match status" value="1"/>
</dbReference>
<keyword evidence="4" id="KW-0418">Kinase</keyword>
<comment type="caution">
    <text evidence="8">The sequence shown here is derived from an EMBL/GenBank/DDBJ whole genome shotgun (WGS) entry which is preliminary data.</text>
</comment>
<keyword evidence="3" id="KW-0808">Transferase</keyword>
<dbReference type="EC" id="2.7.13.3" evidence="2"/>
<reference evidence="8 9" key="1">
    <citation type="journal article" date="2014" name="Int. J. Syst. Evol. Microbiol.">
        <title>Complete genome sequence of Corynebacterium casei LMG S-19264T (=DSM 44701T), isolated from a smear-ripened cheese.</title>
        <authorList>
            <consortium name="US DOE Joint Genome Institute (JGI-PGF)"/>
            <person name="Walter F."/>
            <person name="Albersmeier A."/>
            <person name="Kalinowski J."/>
            <person name="Ruckert C."/>
        </authorList>
    </citation>
    <scope>NUCLEOTIDE SEQUENCE [LARGE SCALE GENOMIC DNA]</scope>
    <source>
        <strain evidence="8 9">CGMCC 4.7215</strain>
    </source>
</reference>
<organism evidence="8 9">
    <name type="scientific">Halovenus rubra</name>
    <dbReference type="NCBI Taxonomy" id="869890"/>
    <lineage>
        <taxon>Archaea</taxon>
        <taxon>Methanobacteriati</taxon>
        <taxon>Methanobacteriota</taxon>
        <taxon>Stenosarchaea group</taxon>
        <taxon>Halobacteria</taxon>
        <taxon>Halobacteriales</taxon>
        <taxon>Haloarculaceae</taxon>
        <taxon>Halovenus</taxon>
    </lineage>
</organism>
<feature type="domain" description="PAS" evidence="7">
    <location>
        <begin position="23"/>
        <end position="93"/>
    </location>
</feature>
<dbReference type="InterPro" id="IPR003661">
    <property type="entry name" value="HisK_dim/P_dom"/>
</dbReference>
<keyword evidence="5" id="KW-0902">Two-component regulatory system</keyword>
<evidence type="ECO:0000256" key="3">
    <source>
        <dbReference type="ARBA" id="ARBA00022679"/>
    </source>
</evidence>
<evidence type="ECO:0000256" key="4">
    <source>
        <dbReference type="ARBA" id="ARBA00022777"/>
    </source>
</evidence>
<dbReference type="EMBL" id="JBHSZQ010000002">
    <property type="protein sequence ID" value="MFC7124878.1"/>
    <property type="molecule type" value="Genomic_DNA"/>
</dbReference>
<dbReference type="Gene3D" id="3.30.565.10">
    <property type="entry name" value="Histidine kinase-like ATPase, C-terminal domain"/>
    <property type="match status" value="1"/>
</dbReference>
<dbReference type="CDD" id="cd00130">
    <property type="entry name" value="PAS"/>
    <property type="match status" value="1"/>
</dbReference>
<dbReference type="Proteomes" id="UP001596414">
    <property type="component" value="Unassembled WGS sequence"/>
</dbReference>
<dbReference type="InterPro" id="IPR035965">
    <property type="entry name" value="PAS-like_dom_sf"/>
</dbReference>
<dbReference type="CDD" id="cd00082">
    <property type="entry name" value="HisKA"/>
    <property type="match status" value="1"/>
</dbReference>
<dbReference type="SUPFAM" id="SSF47384">
    <property type="entry name" value="Homodimeric domain of signal transducing histidine kinase"/>
    <property type="match status" value="1"/>
</dbReference>
<evidence type="ECO:0000313" key="9">
    <source>
        <dbReference type="Proteomes" id="UP001596414"/>
    </source>
</evidence>
<dbReference type="InterPro" id="IPR005467">
    <property type="entry name" value="His_kinase_dom"/>
</dbReference>
<name>A0ABD5X7D7_9EURY</name>
<dbReference type="PROSITE" id="PS50109">
    <property type="entry name" value="HIS_KIN"/>
    <property type="match status" value="1"/>
</dbReference>
<protein>
    <recommendedName>
        <fullName evidence="2">histidine kinase</fullName>
        <ecNumber evidence="2">2.7.13.3</ecNumber>
    </recommendedName>
</protein>
<gene>
    <name evidence="8" type="ORF">ACFQJ7_02335</name>
</gene>
<dbReference type="SMART" id="SM00091">
    <property type="entry name" value="PAS"/>
    <property type="match status" value="1"/>
</dbReference>
<comment type="catalytic activity">
    <reaction evidence="1">
        <text>ATP + protein L-histidine = ADP + protein N-phospho-L-histidine.</text>
        <dbReference type="EC" id="2.7.13.3"/>
    </reaction>
</comment>
<dbReference type="GO" id="GO:0000160">
    <property type="term" value="P:phosphorelay signal transduction system"/>
    <property type="evidence" value="ECO:0007669"/>
    <property type="project" value="UniProtKB-KW"/>
</dbReference>
<dbReference type="InterPro" id="IPR050736">
    <property type="entry name" value="Sensor_HK_Regulatory"/>
</dbReference>
<evidence type="ECO:0000256" key="2">
    <source>
        <dbReference type="ARBA" id="ARBA00012438"/>
    </source>
</evidence>
<dbReference type="PANTHER" id="PTHR43711:SF1">
    <property type="entry name" value="HISTIDINE KINASE 1"/>
    <property type="match status" value="1"/>
</dbReference>
<dbReference type="PANTHER" id="PTHR43711">
    <property type="entry name" value="TWO-COMPONENT HISTIDINE KINASE"/>
    <property type="match status" value="1"/>
</dbReference>
<dbReference type="InterPro" id="IPR013767">
    <property type="entry name" value="PAS_fold"/>
</dbReference>
<dbReference type="Pfam" id="PF02518">
    <property type="entry name" value="HATPase_c"/>
    <property type="match status" value="1"/>
</dbReference>
<dbReference type="SMART" id="SM00388">
    <property type="entry name" value="HisKA"/>
    <property type="match status" value="1"/>
</dbReference>
<evidence type="ECO:0000256" key="1">
    <source>
        <dbReference type="ARBA" id="ARBA00000085"/>
    </source>
</evidence>
<evidence type="ECO:0000259" key="7">
    <source>
        <dbReference type="PROSITE" id="PS50112"/>
    </source>
</evidence>
<dbReference type="GO" id="GO:0004673">
    <property type="term" value="F:protein histidine kinase activity"/>
    <property type="evidence" value="ECO:0007669"/>
    <property type="project" value="UniProtKB-EC"/>
</dbReference>
<dbReference type="Gene3D" id="1.10.287.130">
    <property type="match status" value="1"/>
</dbReference>
<evidence type="ECO:0000313" key="8">
    <source>
        <dbReference type="EMBL" id="MFC7124878.1"/>
    </source>
</evidence>
<dbReference type="SMART" id="SM00387">
    <property type="entry name" value="HATPase_c"/>
    <property type="match status" value="1"/>
</dbReference>
<dbReference type="InterPro" id="IPR000014">
    <property type="entry name" value="PAS"/>
</dbReference>
<dbReference type="InterPro" id="IPR036097">
    <property type="entry name" value="HisK_dim/P_sf"/>
</dbReference>
<dbReference type="Pfam" id="PF00512">
    <property type="entry name" value="HisKA"/>
    <property type="match status" value="1"/>
</dbReference>
<feature type="domain" description="Histidine kinase" evidence="6">
    <location>
        <begin position="161"/>
        <end position="353"/>
    </location>
</feature>
<dbReference type="NCBIfam" id="TIGR00229">
    <property type="entry name" value="sensory_box"/>
    <property type="match status" value="1"/>
</dbReference>
<dbReference type="SUPFAM" id="SSF55785">
    <property type="entry name" value="PYP-like sensor domain (PAS domain)"/>
    <property type="match status" value="1"/>
</dbReference>
<evidence type="ECO:0000259" key="6">
    <source>
        <dbReference type="PROSITE" id="PS50109"/>
    </source>
</evidence>
<dbReference type="RefSeq" id="WP_267638347.1">
    <property type="nucleotide sequence ID" value="NZ_JAODIY010000013.1"/>
</dbReference>
<dbReference type="InterPro" id="IPR036890">
    <property type="entry name" value="HATPase_C_sf"/>
</dbReference>
<sequence length="353" mass="39000">MVSSDSSSELQISTADLDTPIQSTEFFRSLVENGSDAIVSIDQNSSILYANQSVERVFGYRPEELIGEKLTVLIPDRYHDAHFKSVDDYLESGERSIDWNGIELPGEHKNGHEVQLSITFEEHSYDGQQVFSGIMRDVTAQVERADQLERQNERLERFASIVSHDLREPLQTARATLAVAQAGNEEALDELDEVFDRMDALIGDVLTLAKQGQTVGEPQEVALQDIVEDSWSIVGTEAATLETTPTLSTVDADPERLRTVFENLFRNAIEHGGENLTVRVGTLSDTAGFYIEDDGSGFEDSATETLFDYGYSTKKENTGFGLSIVEDIVRAHGWSLTAMTGADGGARFEVETQ</sequence>
<dbReference type="Gene3D" id="3.30.450.20">
    <property type="entry name" value="PAS domain"/>
    <property type="match status" value="1"/>
</dbReference>
<dbReference type="PROSITE" id="PS50112">
    <property type="entry name" value="PAS"/>
    <property type="match status" value="1"/>
</dbReference>
<proteinExistence type="predicted"/>
<dbReference type="AlphaFoldDB" id="A0ABD5X7D7"/>
<dbReference type="SUPFAM" id="SSF55874">
    <property type="entry name" value="ATPase domain of HSP90 chaperone/DNA topoisomerase II/histidine kinase"/>
    <property type="match status" value="1"/>
</dbReference>
<accession>A0ABD5X7D7</accession>
<evidence type="ECO:0000256" key="5">
    <source>
        <dbReference type="ARBA" id="ARBA00023012"/>
    </source>
</evidence>